<dbReference type="EMBL" id="JAUDCG010000092">
    <property type="protein sequence ID" value="MDM8158143.1"/>
    <property type="molecule type" value="Genomic_DNA"/>
</dbReference>
<proteinExistence type="predicted"/>
<comment type="caution">
    <text evidence="1">The sequence shown here is derived from an EMBL/GenBank/DDBJ whole genome shotgun (WGS) entry which is preliminary data.</text>
</comment>
<dbReference type="Proteomes" id="UP001529340">
    <property type="component" value="Unassembled WGS sequence"/>
</dbReference>
<reference evidence="1" key="2">
    <citation type="submission" date="2023-06" db="EMBL/GenBank/DDBJ databases">
        <authorList>
            <person name="Zeman M."/>
            <person name="Kubasova T."/>
            <person name="Jahodarova E."/>
            <person name="Nykrynova M."/>
            <person name="Rychlik I."/>
        </authorList>
    </citation>
    <scope>NUCLEOTIDE SEQUENCE</scope>
    <source>
        <strain evidence="1">ET39</strain>
    </source>
</reference>
<keyword evidence="2" id="KW-1185">Reference proteome</keyword>
<reference evidence="1" key="1">
    <citation type="submission" date="2023-06" db="EMBL/GenBank/DDBJ databases">
        <title>Identification and characterization of horizontal gene transfer across gut microbiota members of farm animals based on homology search.</title>
        <authorList>
            <person name="Schwarzerova J."/>
            <person name="Nykrynova M."/>
            <person name="Jureckova K."/>
            <person name="Cejkova D."/>
            <person name="Rychlik I."/>
        </authorList>
    </citation>
    <scope>NUCLEOTIDE SEQUENCE</scope>
    <source>
        <strain evidence="1">ET39</strain>
    </source>
</reference>
<evidence type="ECO:0000313" key="2">
    <source>
        <dbReference type="Proteomes" id="UP001529340"/>
    </source>
</evidence>
<dbReference type="RefSeq" id="WP_289608566.1">
    <property type="nucleotide sequence ID" value="NZ_JAUDCG010000092.1"/>
</dbReference>
<organism evidence="1 2">
    <name type="scientific">Amedibacillus dolichus</name>
    <dbReference type="NCBI Taxonomy" id="31971"/>
    <lineage>
        <taxon>Bacteria</taxon>
        <taxon>Bacillati</taxon>
        <taxon>Bacillota</taxon>
        <taxon>Erysipelotrichia</taxon>
        <taxon>Erysipelotrichales</taxon>
        <taxon>Erysipelotrichaceae</taxon>
        <taxon>Amedibacillus</taxon>
    </lineage>
</organism>
<gene>
    <name evidence="1" type="ORF">QUV96_10955</name>
</gene>
<accession>A0ABT7UGM0</accession>
<name>A0ABT7UGM0_9FIRM</name>
<protein>
    <submittedName>
        <fullName evidence="1">RNA polymerase subunit sigma-70</fullName>
    </submittedName>
</protein>
<sequence length="106" mass="12814">MQYNHQREFKEWCKKKEKEEKLLRQLGVDETTIQVLRSYDYRVFLDNRRFCENEDVTSEGLFLMFPSYDPVIITTPEKLLDEIEDVAVYIVFFKEGLSRKVCKFLC</sequence>
<evidence type="ECO:0000313" key="1">
    <source>
        <dbReference type="EMBL" id="MDM8158143.1"/>
    </source>
</evidence>